<dbReference type="Gene3D" id="1.25.40.10">
    <property type="entry name" value="Tetratricopeptide repeat domain"/>
    <property type="match status" value="1"/>
</dbReference>
<organism evidence="8 9">
    <name type="scientific">Lagenidium giganteum</name>
    <dbReference type="NCBI Taxonomy" id="4803"/>
    <lineage>
        <taxon>Eukaryota</taxon>
        <taxon>Sar</taxon>
        <taxon>Stramenopiles</taxon>
        <taxon>Oomycota</taxon>
        <taxon>Peronosporomycetes</taxon>
        <taxon>Pythiales</taxon>
        <taxon>Pythiaceae</taxon>
    </lineage>
</organism>
<evidence type="ECO:0000259" key="7">
    <source>
        <dbReference type="Pfam" id="PF22890"/>
    </source>
</evidence>
<dbReference type="InterPro" id="IPR036412">
    <property type="entry name" value="HAD-like_sf"/>
</dbReference>
<sequence length="831" mass="95800">MFGSAMMLRAAVARRAAALQPACNHAIAAMSTLQASSILHYLPTLQASIPADRTKIRQLVATFEETVRNFRPNKVPKVNANEVFANNHLRLSQIDVVGFDYDYTLCHYTPELQHLIYDMARDFLVKKLRYPQGMAELNFDPTFAIRGLTIDKERGLLCKISSHQKLCHSSVYRGRQRLTRDEIMSLYNGSRHIPVAYRDNKMEPLNDLFSVAHACLFADVVQFLIDENIEYEPIAIVEDVHAAIAQVHLGGRMHKVVAQDLPKYIEPNKGLRPLLERIRSSGKKMFLCTNSSFPYIDAGLRYMVGEDWRQLFDVTIVSARKPNFYTRHRAFRLLCPERKQVQWQAVRDLKSGQVYTQGSLNQLSKLTGWGGNRVLYIGLFSDLVEPSRTNGWRTGAIIRELEDEIRVQRSPEYQFLAFQISALEELMRLIQNDLRVERSNGNIDFVWQLVDIHEHLQNSMEQMINTNFGSVFRADNYPSQFAFFVQRYVDIYSARLENLLEYPSNYTFYPERLGLPHEQGPDPRRHVRRSKSEHRPTDTMGMTDYEKKLALAEKHSSYDSYVEVLKHIRKDKMRESHVVVKYGRVLIDKYKWSLGDELWTVYEQVFTAALDLHEVELAEALRKQFPKSSRVARLTGMELEFRGEYAKAEELYEEELKANPANLLIMKRKVTVLKAQKKIPEAIQALNDLLRSFQTDVAGWTELAELYLSLGAYRYGAFCYEELVLINPMDSFYHSRLADIYVTIGGIDNLRVARKHYSHSVEMNKTMNVRAYIGLVECTKSISALRTKADTEDVELNQRVHDFALSYLRGHYADKAPEQLAAIADKALSSL</sequence>
<keyword evidence="3" id="KW-0378">Hydrolase</keyword>
<keyword evidence="4" id="KW-0460">Magnesium</keyword>
<evidence type="ECO:0000313" key="8">
    <source>
        <dbReference type="EMBL" id="DBA05282.1"/>
    </source>
</evidence>
<dbReference type="EMBL" id="DAKRPA010000001">
    <property type="protein sequence ID" value="DBA05282.1"/>
    <property type="molecule type" value="Genomic_DNA"/>
</dbReference>
<dbReference type="Gene3D" id="3.40.50.1000">
    <property type="entry name" value="HAD superfamily/HAD-like"/>
    <property type="match status" value="1"/>
</dbReference>
<protein>
    <recommendedName>
        <fullName evidence="7">EMC2 TPR-like domain-containing protein</fullName>
    </recommendedName>
</protein>
<keyword evidence="5" id="KW-0802">TPR repeat</keyword>
<dbReference type="InterPro" id="IPR055217">
    <property type="entry name" value="TPR_EMC2"/>
</dbReference>
<dbReference type="InterPro" id="IPR019734">
    <property type="entry name" value="TPR_rpt"/>
</dbReference>
<evidence type="ECO:0000256" key="3">
    <source>
        <dbReference type="ARBA" id="ARBA00022801"/>
    </source>
</evidence>
<dbReference type="NCBIfam" id="TIGR02244">
    <property type="entry name" value="HAD-IG-Ncltidse"/>
    <property type="match status" value="1"/>
</dbReference>
<feature type="domain" description="EMC2 TPR-like" evidence="7">
    <location>
        <begin position="629"/>
        <end position="740"/>
    </location>
</feature>
<dbReference type="SUPFAM" id="SSF48452">
    <property type="entry name" value="TPR-like"/>
    <property type="match status" value="1"/>
</dbReference>
<dbReference type="FunFam" id="3.40.50.1000:FF:000176">
    <property type="entry name" value="5'-nucleotidase domain-containing protein, putative"/>
    <property type="match status" value="1"/>
</dbReference>
<reference evidence="8" key="2">
    <citation type="journal article" date="2023" name="Microbiol Resour">
        <title>Decontamination and Annotation of the Draft Genome Sequence of the Oomycete Lagenidium giganteum ARSEF 373.</title>
        <authorList>
            <person name="Morgan W.R."/>
            <person name="Tartar A."/>
        </authorList>
    </citation>
    <scope>NUCLEOTIDE SEQUENCE</scope>
    <source>
        <strain evidence="8">ARSEF 373</strain>
    </source>
</reference>
<dbReference type="InterPro" id="IPR008380">
    <property type="entry name" value="HAD-SF_hydro_IG_5-nucl"/>
</dbReference>
<dbReference type="SUPFAM" id="SSF56784">
    <property type="entry name" value="HAD-like"/>
    <property type="match status" value="1"/>
</dbReference>
<gene>
    <name evidence="8" type="ORF">N0F65_007444</name>
</gene>
<keyword evidence="2" id="KW-0479">Metal-binding</keyword>
<dbReference type="PROSITE" id="PS50005">
    <property type="entry name" value="TPR"/>
    <property type="match status" value="1"/>
</dbReference>
<dbReference type="Pfam" id="PF05761">
    <property type="entry name" value="5_nucleotid"/>
    <property type="match status" value="1"/>
</dbReference>
<feature type="region of interest" description="Disordered" evidence="6">
    <location>
        <begin position="513"/>
        <end position="540"/>
    </location>
</feature>
<dbReference type="PANTHER" id="PTHR12103:SF12">
    <property type="entry name" value="FI20020P1"/>
    <property type="match status" value="1"/>
</dbReference>
<dbReference type="AlphaFoldDB" id="A0AAV2ZKX4"/>
<dbReference type="PANTHER" id="PTHR12103">
    <property type="entry name" value="5'-NUCLEOTIDASE DOMAIN-CONTAINING"/>
    <property type="match status" value="1"/>
</dbReference>
<feature type="repeat" description="TPR" evidence="5">
    <location>
        <begin position="629"/>
        <end position="662"/>
    </location>
</feature>
<accession>A0AAV2ZKX4</accession>
<comment type="caution">
    <text evidence="8">The sequence shown here is derived from an EMBL/GenBank/DDBJ whole genome shotgun (WGS) entry which is preliminary data.</text>
</comment>
<evidence type="ECO:0000313" key="9">
    <source>
        <dbReference type="Proteomes" id="UP001146120"/>
    </source>
</evidence>
<dbReference type="GO" id="GO:0046872">
    <property type="term" value="F:metal ion binding"/>
    <property type="evidence" value="ECO:0007669"/>
    <property type="project" value="UniProtKB-KW"/>
</dbReference>
<evidence type="ECO:0000256" key="5">
    <source>
        <dbReference type="PROSITE-ProRule" id="PRU00339"/>
    </source>
</evidence>
<evidence type="ECO:0000256" key="2">
    <source>
        <dbReference type="ARBA" id="ARBA00022723"/>
    </source>
</evidence>
<dbReference type="Proteomes" id="UP001146120">
    <property type="component" value="Unassembled WGS sequence"/>
</dbReference>
<dbReference type="GO" id="GO:0008253">
    <property type="term" value="F:5'-nucleotidase activity"/>
    <property type="evidence" value="ECO:0007669"/>
    <property type="project" value="TreeGrafter"/>
</dbReference>
<comment type="similarity">
    <text evidence="1">Belongs to the 5'(3')-deoxyribonucleotidase family.</text>
</comment>
<proteinExistence type="inferred from homology"/>
<reference evidence="8" key="1">
    <citation type="submission" date="2022-11" db="EMBL/GenBank/DDBJ databases">
        <authorList>
            <person name="Morgan W.R."/>
            <person name="Tartar A."/>
        </authorList>
    </citation>
    <scope>NUCLEOTIDE SEQUENCE</scope>
    <source>
        <strain evidence="8">ARSEF 373</strain>
    </source>
</reference>
<dbReference type="Pfam" id="PF22890">
    <property type="entry name" value="TPR_EMC2"/>
    <property type="match status" value="1"/>
</dbReference>
<evidence type="ECO:0000256" key="4">
    <source>
        <dbReference type="ARBA" id="ARBA00022842"/>
    </source>
</evidence>
<dbReference type="InterPro" id="IPR011990">
    <property type="entry name" value="TPR-like_helical_dom_sf"/>
</dbReference>
<name>A0AAV2ZKX4_9STRA</name>
<dbReference type="InterPro" id="IPR023214">
    <property type="entry name" value="HAD_sf"/>
</dbReference>
<evidence type="ECO:0000256" key="6">
    <source>
        <dbReference type="SAM" id="MobiDB-lite"/>
    </source>
</evidence>
<evidence type="ECO:0000256" key="1">
    <source>
        <dbReference type="ARBA" id="ARBA00009589"/>
    </source>
</evidence>
<keyword evidence="9" id="KW-1185">Reference proteome</keyword>